<evidence type="ECO:0000256" key="4">
    <source>
        <dbReference type="ARBA" id="ARBA00022763"/>
    </source>
</evidence>
<dbReference type="Pfam" id="PF00730">
    <property type="entry name" value="HhH-GPD"/>
    <property type="match status" value="1"/>
</dbReference>
<feature type="domain" description="HhH-GPD" evidence="13">
    <location>
        <begin position="38"/>
        <end position="185"/>
    </location>
</feature>
<dbReference type="SUPFAM" id="SSF48150">
    <property type="entry name" value="DNA-glycosylase"/>
    <property type="match status" value="1"/>
</dbReference>
<dbReference type="InterPro" id="IPR004036">
    <property type="entry name" value="Endonuclease-III-like_CS2"/>
</dbReference>
<dbReference type="Gene3D" id="1.10.340.30">
    <property type="entry name" value="Hypothetical protein, domain 2"/>
    <property type="match status" value="1"/>
</dbReference>
<evidence type="ECO:0000256" key="8">
    <source>
        <dbReference type="ARBA" id="ARBA00023125"/>
    </source>
</evidence>
<keyword evidence="6" id="KW-0408">Iron</keyword>
<reference evidence="14" key="2">
    <citation type="journal article" date="2021" name="PeerJ">
        <title>Extensive microbial diversity within the chicken gut microbiome revealed by metagenomics and culture.</title>
        <authorList>
            <person name="Gilroy R."/>
            <person name="Ravi A."/>
            <person name="Getino M."/>
            <person name="Pursley I."/>
            <person name="Horton D.L."/>
            <person name="Alikhan N.F."/>
            <person name="Baker D."/>
            <person name="Gharbi K."/>
            <person name="Hall N."/>
            <person name="Watson M."/>
            <person name="Adriaenssens E.M."/>
            <person name="Foster-Nyarko E."/>
            <person name="Jarju S."/>
            <person name="Secka A."/>
            <person name="Antonio M."/>
            <person name="Oren A."/>
            <person name="Chaudhuri R.R."/>
            <person name="La Ragione R."/>
            <person name="Hildebrand F."/>
            <person name="Pallen M.J."/>
        </authorList>
    </citation>
    <scope>NUCLEOTIDE SEQUENCE</scope>
    <source>
        <strain evidence="14">CHK183-6373</strain>
    </source>
</reference>
<protein>
    <recommendedName>
        <fullName evidence="12">Endonuclease III</fullName>
        <ecNumber evidence="12">4.2.99.18</ecNumber>
    </recommendedName>
    <alternativeName>
        <fullName evidence="12">DNA-(apurinic or apyrimidinic site) lyase</fullName>
    </alternativeName>
</protein>
<dbReference type="InterPro" id="IPR023170">
    <property type="entry name" value="HhH_base_excis_C"/>
</dbReference>
<evidence type="ECO:0000256" key="5">
    <source>
        <dbReference type="ARBA" id="ARBA00022801"/>
    </source>
</evidence>
<comment type="caution">
    <text evidence="14">The sequence shown here is derived from an EMBL/GenBank/DDBJ whole genome shotgun (WGS) entry which is preliminary data.</text>
</comment>
<dbReference type="EC" id="4.2.99.18" evidence="12"/>
<evidence type="ECO:0000256" key="9">
    <source>
        <dbReference type="ARBA" id="ARBA00023204"/>
    </source>
</evidence>
<dbReference type="GO" id="GO:0046872">
    <property type="term" value="F:metal ion binding"/>
    <property type="evidence" value="ECO:0007669"/>
    <property type="project" value="UniProtKB-KW"/>
</dbReference>
<keyword evidence="11 12" id="KW-0326">Glycosidase</keyword>
<evidence type="ECO:0000256" key="6">
    <source>
        <dbReference type="ARBA" id="ARBA00023004"/>
    </source>
</evidence>
<evidence type="ECO:0000256" key="10">
    <source>
        <dbReference type="ARBA" id="ARBA00023239"/>
    </source>
</evidence>
<keyword evidence="7" id="KW-0411">Iron-sulfur</keyword>
<dbReference type="Gene3D" id="1.10.1670.10">
    <property type="entry name" value="Helix-hairpin-Helix base-excision DNA repair enzymes (C-terminal)"/>
    <property type="match status" value="1"/>
</dbReference>
<evidence type="ECO:0000313" key="15">
    <source>
        <dbReference type="Proteomes" id="UP000886884"/>
    </source>
</evidence>
<keyword evidence="4 12" id="KW-0227">DNA damage</keyword>
<keyword evidence="8 12" id="KW-0238">DNA-binding</keyword>
<dbReference type="InterPro" id="IPR011257">
    <property type="entry name" value="DNA_glycosylase"/>
</dbReference>
<keyword evidence="9 12" id="KW-0234">DNA repair</keyword>
<evidence type="ECO:0000256" key="7">
    <source>
        <dbReference type="ARBA" id="ARBA00023014"/>
    </source>
</evidence>
<comment type="similarity">
    <text evidence="1 12">Belongs to the Nth/MutY family.</text>
</comment>
<dbReference type="GO" id="GO:0051539">
    <property type="term" value="F:4 iron, 4 sulfur cluster binding"/>
    <property type="evidence" value="ECO:0007669"/>
    <property type="project" value="UniProtKB-KW"/>
</dbReference>
<evidence type="ECO:0000256" key="12">
    <source>
        <dbReference type="HAMAP-Rule" id="MF_00942"/>
    </source>
</evidence>
<dbReference type="GO" id="GO:0006285">
    <property type="term" value="P:base-excision repair, AP site formation"/>
    <property type="evidence" value="ECO:0007669"/>
    <property type="project" value="TreeGrafter"/>
</dbReference>
<evidence type="ECO:0000256" key="1">
    <source>
        <dbReference type="ARBA" id="ARBA00008343"/>
    </source>
</evidence>
<evidence type="ECO:0000313" key="14">
    <source>
        <dbReference type="EMBL" id="HIV28264.1"/>
    </source>
</evidence>
<comment type="function">
    <text evidence="12">DNA repair enzyme that has both DNA N-glycosylase activity and AP-lyase activity. The DNA N-glycosylase activity releases various damaged pyrimidines from DNA by cleaving the N-glycosidic bond, leaving an AP (apurinic/apyrimidinic) site. The AP-lyase activity cleaves the phosphodiester bond 3' to the AP site by a beta-elimination, leaving a 3'-terminal unsaturated sugar and a product with a terminal 5'-phosphate.</text>
</comment>
<dbReference type="InterPro" id="IPR000445">
    <property type="entry name" value="HhH_motif"/>
</dbReference>
<dbReference type="Proteomes" id="UP000886884">
    <property type="component" value="Unassembled WGS sequence"/>
</dbReference>
<evidence type="ECO:0000256" key="11">
    <source>
        <dbReference type="ARBA" id="ARBA00023295"/>
    </source>
</evidence>
<dbReference type="PANTHER" id="PTHR10359">
    <property type="entry name" value="A/G-SPECIFIC ADENINE GLYCOSYLASE/ENDONUCLEASE III"/>
    <property type="match status" value="1"/>
</dbReference>
<sequence>MTKEKAARVLDALEELYPDARAELNFRNPFETLIATILSAQCTDKRVNMVTERLFARYPDAQSLALVSQEDLEEQIRECGLYRMKAKNIRAACQALVAEYGGEVPASREALMKLPGVGQKTAGVVLLAAFGGDEIPVDTHVRRVSNRIGLARADAPEKVEEQLRALLARERWSHAHHLLIWHGRRMCTARAPRCESCPLADELCENREK</sequence>
<keyword evidence="14" id="KW-0255">Endonuclease</keyword>
<dbReference type="PROSITE" id="PS01155">
    <property type="entry name" value="ENDONUCLEASE_III_2"/>
    <property type="match status" value="1"/>
</dbReference>
<dbReference type="GO" id="GO:0003677">
    <property type="term" value="F:DNA binding"/>
    <property type="evidence" value="ECO:0007669"/>
    <property type="project" value="UniProtKB-UniRule"/>
</dbReference>
<dbReference type="CDD" id="cd00056">
    <property type="entry name" value="ENDO3c"/>
    <property type="match status" value="1"/>
</dbReference>
<dbReference type="InterPro" id="IPR003651">
    <property type="entry name" value="Endonuclease3_FeS-loop_motif"/>
</dbReference>
<comment type="cofactor">
    <cofactor evidence="12">
        <name>[4Fe-4S] cluster</name>
        <dbReference type="ChEBI" id="CHEBI:49883"/>
    </cofactor>
    <text evidence="12">Binds 1 [4Fe-4S] cluster.</text>
</comment>
<dbReference type="FunFam" id="1.10.1670.10:FF:000001">
    <property type="entry name" value="Endonuclease III"/>
    <property type="match status" value="1"/>
</dbReference>
<reference evidence="14" key="1">
    <citation type="submission" date="2020-10" db="EMBL/GenBank/DDBJ databases">
        <authorList>
            <person name="Gilroy R."/>
        </authorList>
    </citation>
    <scope>NUCLEOTIDE SEQUENCE</scope>
    <source>
        <strain evidence="14">CHK183-6373</strain>
    </source>
</reference>
<dbReference type="SMART" id="SM00478">
    <property type="entry name" value="ENDO3c"/>
    <property type="match status" value="1"/>
</dbReference>
<comment type="caution">
    <text evidence="12">Lacks conserved residue(s) required for the propagation of feature annotation.</text>
</comment>
<dbReference type="InterPro" id="IPR003265">
    <property type="entry name" value="HhH-GPD_domain"/>
</dbReference>
<keyword evidence="14" id="KW-0540">Nuclease</keyword>
<name>A0A9D1P9X6_9FIRM</name>
<dbReference type="InterPro" id="IPR005759">
    <property type="entry name" value="Nth"/>
</dbReference>
<dbReference type="GO" id="GO:0019104">
    <property type="term" value="F:DNA N-glycosylase activity"/>
    <property type="evidence" value="ECO:0007669"/>
    <property type="project" value="UniProtKB-UniRule"/>
</dbReference>
<keyword evidence="2" id="KW-0004">4Fe-4S</keyword>
<dbReference type="HAMAP" id="MF_00942">
    <property type="entry name" value="Nth"/>
    <property type="match status" value="1"/>
</dbReference>
<dbReference type="NCBIfam" id="TIGR01083">
    <property type="entry name" value="nth"/>
    <property type="match status" value="1"/>
</dbReference>
<dbReference type="PIRSF" id="PIRSF001435">
    <property type="entry name" value="Nth"/>
    <property type="match status" value="1"/>
</dbReference>
<dbReference type="Pfam" id="PF00633">
    <property type="entry name" value="HHH"/>
    <property type="match status" value="1"/>
</dbReference>
<dbReference type="GO" id="GO:0140078">
    <property type="term" value="F:class I DNA-(apurinic or apyrimidinic site) endonuclease activity"/>
    <property type="evidence" value="ECO:0007669"/>
    <property type="project" value="UniProtKB-EC"/>
</dbReference>
<organism evidence="14 15">
    <name type="scientific">Candidatus Ornithocaccomicrobium faecavium</name>
    <dbReference type="NCBI Taxonomy" id="2840890"/>
    <lineage>
        <taxon>Bacteria</taxon>
        <taxon>Bacillati</taxon>
        <taxon>Bacillota</taxon>
        <taxon>Clostridia</taxon>
        <taxon>Candidatus Ornithocaccomicrobium</taxon>
    </lineage>
</organism>
<keyword evidence="10 12" id="KW-0456">Lyase</keyword>
<evidence type="ECO:0000256" key="2">
    <source>
        <dbReference type="ARBA" id="ARBA00022485"/>
    </source>
</evidence>
<accession>A0A9D1P9X6</accession>
<evidence type="ECO:0000256" key="3">
    <source>
        <dbReference type="ARBA" id="ARBA00022723"/>
    </source>
</evidence>
<dbReference type="Pfam" id="PF10576">
    <property type="entry name" value="EndIII_4Fe-2S"/>
    <property type="match status" value="1"/>
</dbReference>
<dbReference type="AlphaFoldDB" id="A0A9D1P9X6"/>
<dbReference type="FunFam" id="1.10.340.30:FF:000001">
    <property type="entry name" value="Endonuclease III"/>
    <property type="match status" value="1"/>
</dbReference>
<keyword evidence="5 12" id="KW-0378">Hydrolase</keyword>
<gene>
    <name evidence="12 14" type="primary">nth</name>
    <name evidence="14" type="ORF">IAA64_09845</name>
</gene>
<dbReference type="EMBL" id="DVOT01000173">
    <property type="protein sequence ID" value="HIV28264.1"/>
    <property type="molecule type" value="Genomic_DNA"/>
</dbReference>
<dbReference type="PANTHER" id="PTHR10359:SF18">
    <property type="entry name" value="ENDONUCLEASE III"/>
    <property type="match status" value="1"/>
</dbReference>
<comment type="catalytic activity">
    <reaction evidence="12">
        <text>2'-deoxyribonucleotide-(2'-deoxyribose 5'-phosphate)-2'-deoxyribonucleotide-DNA = a 3'-end 2'-deoxyribonucleotide-(2,3-dehydro-2,3-deoxyribose 5'-phosphate)-DNA + a 5'-end 5'-phospho-2'-deoxyribonucleoside-DNA + H(+)</text>
        <dbReference type="Rhea" id="RHEA:66592"/>
        <dbReference type="Rhea" id="RHEA-COMP:13180"/>
        <dbReference type="Rhea" id="RHEA-COMP:16897"/>
        <dbReference type="Rhea" id="RHEA-COMP:17067"/>
        <dbReference type="ChEBI" id="CHEBI:15378"/>
        <dbReference type="ChEBI" id="CHEBI:136412"/>
        <dbReference type="ChEBI" id="CHEBI:157695"/>
        <dbReference type="ChEBI" id="CHEBI:167181"/>
        <dbReference type="EC" id="4.2.99.18"/>
    </reaction>
</comment>
<evidence type="ECO:0000259" key="13">
    <source>
        <dbReference type="SMART" id="SM00478"/>
    </source>
</evidence>
<proteinExistence type="inferred from homology"/>
<keyword evidence="3" id="KW-0479">Metal-binding</keyword>